<accession>A0ACA8ZRH7</accession>
<gene>
    <name evidence="1" type="ORF">AZO1586R_1413</name>
</gene>
<name>A0ACA8ZRH7_9GAMM</name>
<evidence type="ECO:0000313" key="1">
    <source>
        <dbReference type="EMBL" id="CAB5502308.1"/>
    </source>
</evidence>
<proteinExistence type="predicted"/>
<protein>
    <submittedName>
        <fullName evidence="1">Uncharacterized protein</fullName>
    </submittedName>
</protein>
<keyword evidence="2" id="KW-1185">Reference proteome</keyword>
<dbReference type="EMBL" id="CAESAP020000209">
    <property type="protein sequence ID" value="CAB5502308.1"/>
    <property type="molecule type" value="Genomic_DNA"/>
</dbReference>
<dbReference type="Proteomes" id="UP000635628">
    <property type="component" value="Unassembled WGS sequence"/>
</dbReference>
<reference evidence="1" key="1">
    <citation type="submission" date="2020-05" db="EMBL/GenBank/DDBJ databases">
        <authorList>
            <person name="Petersen J."/>
            <person name="Sayavedra L."/>
        </authorList>
    </citation>
    <scope>NUCLEOTIDE SEQUENCE</scope>
    <source>
        <strain evidence="1">B azoricus SOX Menez Gwen</strain>
    </source>
</reference>
<evidence type="ECO:0000313" key="2">
    <source>
        <dbReference type="Proteomes" id="UP000635628"/>
    </source>
</evidence>
<organism evidence="1 2">
    <name type="scientific">Bathymodiolus azoricus thioautotrophic gill symbiont</name>
    <dbReference type="NCBI Taxonomy" id="235205"/>
    <lineage>
        <taxon>Bacteria</taxon>
        <taxon>Pseudomonadati</taxon>
        <taxon>Pseudomonadota</taxon>
        <taxon>Gammaproteobacteria</taxon>
        <taxon>sulfur-oxidizing symbionts</taxon>
    </lineage>
</organism>
<sequence>MFKQFSLVFLIFRRASSLLNKSTHGTKVLAQVNTGLNALILFNT</sequence>
<comment type="caution">
    <text evidence="1">The sequence shown here is derived from an EMBL/GenBank/DDBJ whole genome shotgun (WGS) entry which is preliminary data.</text>
</comment>